<reference evidence="2" key="1">
    <citation type="submission" date="2016-06" db="EMBL/GenBank/DDBJ databases">
        <authorList>
            <person name="Varghese N."/>
            <person name="Submissions Spin"/>
        </authorList>
    </citation>
    <scope>NUCLEOTIDE SEQUENCE [LARGE SCALE GENOMIC DNA]</scope>
    <source>
        <strain evidence="2">DSM 43817</strain>
    </source>
</reference>
<dbReference type="EMBL" id="FMHW01000002">
    <property type="protein sequence ID" value="SCL40153.1"/>
    <property type="molecule type" value="Genomic_DNA"/>
</dbReference>
<evidence type="ECO:0000313" key="1">
    <source>
        <dbReference type="EMBL" id="SCL40153.1"/>
    </source>
</evidence>
<organism evidence="1 2">
    <name type="scientific">Micromonospora pallida</name>
    <dbReference type="NCBI Taxonomy" id="145854"/>
    <lineage>
        <taxon>Bacteria</taxon>
        <taxon>Bacillati</taxon>
        <taxon>Actinomycetota</taxon>
        <taxon>Actinomycetes</taxon>
        <taxon>Micromonosporales</taxon>
        <taxon>Micromonosporaceae</taxon>
        <taxon>Micromonospora</taxon>
    </lineage>
</organism>
<sequence length="614" mass="64010">MSYPHGGLTGPAVGLRRSSRRVVVTGLAALLAVPAVLVGGGEPASAGFYTYVDATSATVVNAGQPTTALPLTGSAPVGSGEDGNGGEPSRVYFTFDLTPYHGKQVISAGAITGETSVNDCDKPRALELWRTDTPVTPPTWRDAPTVREKVADLAPDVPCGATSFQTVITPALQQAVTAGWDSVTYLVRVAGDLEDDAQYGRHIKPLGLSLHVNGAPNAPGALSVLGKPCTTDMFVPEATPYLTTVLTDPDHASAHAEQLTATFAWWPADRPAERTERTTGWMSSGLPFRYDVPAGLLADGETYVFVVRATDPNGAVSAWSSECRFTVDTTSPAPPTVSSTDYPDDDASYGGPGIPGEFTFGANGSTDTVRYRYSLPGGSPVEVAADAPGGSVTVPIAPQSEGPASLSVHAVDRAGRMSTVTTYRFRVRTTSPTIVDGNPTAGFGEARTLTFQPGMENVVEYTYRLNDGPEQTVAAGADGTATVTVVPAKPGGNNVYVRSRTVDDLPSGEGRYYIYLATKPTVSSVEYPINKMTGAPAGTPGTFVFQPGMPGVTEYVYSIAFGPAQTVAAGPDGSASMSYTPATSKIYRITVYGRTADGVVSETFTGTFYASKAS</sequence>
<keyword evidence="2" id="KW-1185">Reference proteome</keyword>
<proteinExistence type="predicted"/>
<gene>
    <name evidence="1" type="ORF">GA0074692_5624</name>
</gene>
<evidence type="ECO:0000313" key="2">
    <source>
        <dbReference type="Proteomes" id="UP000198959"/>
    </source>
</evidence>
<dbReference type="Gene3D" id="2.60.40.10">
    <property type="entry name" value="Immunoglobulins"/>
    <property type="match status" value="1"/>
</dbReference>
<accession>A0A1C6TF50</accession>
<name>A0A1C6TF50_9ACTN</name>
<dbReference type="RefSeq" id="WP_091649390.1">
    <property type="nucleotide sequence ID" value="NZ_FMHW01000002.1"/>
</dbReference>
<dbReference type="InterPro" id="IPR013783">
    <property type="entry name" value="Ig-like_fold"/>
</dbReference>
<dbReference type="STRING" id="145854.GA0074692_5624"/>
<protein>
    <submittedName>
        <fullName evidence="1">Uncharacterized protein</fullName>
    </submittedName>
</protein>
<dbReference type="GO" id="GO:0005975">
    <property type="term" value="P:carbohydrate metabolic process"/>
    <property type="evidence" value="ECO:0007669"/>
    <property type="project" value="UniProtKB-ARBA"/>
</dbReference>
<dbReference type="AlphaFoldDB" id="A0A1C6TF50"/>
<dbReference type="OrthoDB" id="3439746at2"/>
<dbReference type="Proteomes" id="UP000198959">
    <property type="component" value="Unassembled WGS sequence"/>
</dbReference>